<keyword evidence="11" id="KW-1185">Reference proteome</keyword>
<evidence type="ECO:0000256" key="5">
    <source>
        <dbReference type="ARBA" id="ARBA00022807"/>
    </source>
</evidence>
<evidence type="ECO:0000256" key="6">
    <source>
        <dbReference type="ARBA" id="ARBA00023145"/>
    </source>
</evidence>
<keyword evidence="4" id="KW-0378">Hydrolase</keyword>
<evidence type="ECO:0000259" key="8">
    <source>
        <dbReference type="PROSITE" id="PS50207"/>
    </source>
</evidence>
<dbReference type="InterPro" id="IPR002398">
    <property type="entry name" value="Pept_C14"/>
</dbReference>
<dbReference type="PANTHER" id="PTHR47901:SF8">
    <property type="entry name" value="CASPASE-3"/>
    <property type="match status" value="1"/>
</dbReference>
<dbReference type="GO" id="GO:0006915">
    <property type="term" value="P:apoptotic process"/>
    <property type="evidence" value="ECO:0007669"/>
    <property type="project" value="UniProtKB-KW"/>
</dbReference>
<keyword evidence="2" id="KW-0645">Protease</keyword>
<dbReference type="PANTHER" id="PTHR47901">
    <property type="entry name" value="CASPASE RECRUITMENT DOMAIN-CONTAINING PROTEIN 18"/>
    <property type="match status" value="1"/>
</dbReference>
<dbReference type="Gene3D" id="3.40.50.1460">
    <property type="match status" value="1"/>
</dbReference>
<dbReference type="OrthoDB" id="6286214at2759"/>
<dbReference type="SUPFAM" id="SSF52129">
    <property type="entry name" value="Caspase-like"/>
    <property type="match status" value="1"/>
</dbReference>
<dbReference type="PROSITE" id="PS50207">
    <property type="entry name" value="CASPASE_P10"/>
    <property type="match status" value="1"/>
</dbReference>
<keyword evidence="5" id="KW-0788">Thiol protease</keyword>
<dbReference type="SUPFAM" id="SSF47986">
    <property type="entry name" value="DEATH domain"/>
    <property type="match status" value="1"/>
</dbReference>
<dbReference type="InterPro" id="IPR015917">
    <property type="entry name" value="Pept_C14A"/>
</dbReference>
<evidence type="ECO:0000313" key="11">
    <source>
        <dbReference type="Proteomes" id="UP000242188"/>
    </source>
</evidence>
<sequence length="406" mass="46560">MHKHMDEGWKKDLSTNFSIIVKHVDDPDAVAEYLHYDCNPPVFTEEDVQWMKALDESTKNKTRKLLHKLTFKPNYPLVALYNAFKESGNTALRKCLVPHVESYYKAQKKDISKPIPDNKLPMTDQTWKEFHQVDAVTCQIDSAGLLKTYEDTNHNYKMTKETRGRAVIINNANFEEQKKRRHGSEKDVELLKKTLTQLHFDVKVYEDLTAVDIRKTLSEESQSDDLKSAECFILVVMSHGVISGINGTKDEVVKFDEFAKIFNPTKCTALKDKPKLFFFQSCRQKGEQGMDTSMEQRGRIQGVENNKDFLFSFATVEGFQSMCFDDTGAWFIQALCWVLKYDAHRLHILDMLTKVNALVSGMEEEGKSCYFVPECRGSLVKNVYFFPGVRGEPSSPLKNEKNGAVL</sequence>
<dbReference type="PRINTS" id="PR00376">
    <property type="entry name" value="IL1BCENZYME"/>
</dbReference>
<dbReference type="AlphaFoldDB" id="A0A210PPU3"/>
<feature type="domain" description="Caspase family p10" evidence="8">
    <location>
        <begin position="299"/>
        <end position="387"/>
    </location>
</feature>
<reference evidence="10 11" key="1">
    <citation type="journal article" date="2017" name="Nat. Ecol. Evol.">
        <title>Scallop genome provides insights into evolution of bilaterian karyotype and development.</title>
        <authorList>
            <person name="Wang S."/>
            <person name="Zhang J."/>
            <person name="Jiao W."/>
            <person name="Li J."/>
            <person name="Xun X."/>
            <person name="Sun Y."/>
            <person name="Guo X."/>
            <person name="Huan P."/>
            <person name="Dong B."/>
            <person name="Zhang L."/>
            <person name="Hu X."/>
            <person name="Sun X."/>
            <person name="Wang J."/>
            <person name="Zhao C."/>
            <person name="Wang Y."/>
            <person name="Wang D."/>
            <person name="Huang X."/>
            <person name="Wang R."/>
            <person name="Lv J."/>
            <person name="Li Y."/>
            <person name="Zhang Z."/>
            <person name="Liu B."/>
            <person name="Lu W."/>
            <person name="Hui Y."/>
            <person name="Liang J."/>
            <person name="Zhou Z."/>
            <person name="Hou R."/>
            <person name="Li X."/>
            <person name="Liu Y."/>
            <person name="Li H."/>
            <person name="Ning X."/>
            <person name="Lin Y."/>
            <person name="Zhao L."/>
            <person name="Xing Q."/>
            <person name="Dou J."/>
            <person name="Li Y."/>
            <person name="Mao J."/>
            <person name="Guo H."/>
            <person name="Dou H."/>
            <person name="Li T."/>
            <person name="Mu C."/>
            <person name="Jiang W."/>
            <person name="Fu Q."/>
            <person name="Fu X."/>
            <person name="Miao Y."/>
            <person name="Liu J."/>
            <person name="Yu Q."/>
            <person name="Li R."/>
            <person name="Liao H."/>
            <person name="Li X."/>
            <person name="Kong Y."/>
            <person name="Jiang Z."/>
            <person name="Chourrout D."/>
            <person name="Li R."/>
            <person name="Bao Z."/>
        </authorList>
    </citation>
    <scope>NUCLEOTIDE SEQUENCE [LARGE SCALE GENOMIC DNA]</scope>
    <source>
        <strain evidence="10 11">PY_sf001</strain>
    </source>
</reference>
<accession>A0A210PPU3</accession>
<evidence type="ECO:0000256" key="7">
    <source>
        <dbReference type="RuleBase" id="RU003971"/>
    </source>
</evidence>
<dbReference type="Gene3D" id="1.10.533.10">
    <property type="entry name" value="Death Domain, Fas"/>
    <property type="match status" value="1"/>
</dbReference>
<name>A0A210PPU3_MIZYE</name>
<dbReference type="SMART" id="SM00115">
    <property type="entry name" value="CASc"/>
    <property type="match status" value="1"/>
</dbReference>
<dbReference type="STRING" id="6573.A0A210PPU3"/>
<dbReference type="GO" id="GO:0006508">
    <property type="term" value="P:proteolysis"/>
    <property type="evidence" value="ECO:0007669"/>
    <property type="project" value="UniProtKB-KW"/>
</dbReference>
<evidence type="ECO:0000256" key="4">
    <source>
        <dbReference type="ARBA" id="ARBA00022801"/>
    </source>
</evidence>
<organism evidence="10 11">
    <name type="scientific">Mizuhopecten yessoensis</name>
    <name type="common">Japanese scallop</name>
    <name type="synonym">Patinopecten yessoensis</name>
    <dbReference type="NCBI Taxonomy" id="6573"/>
    <lineage>
        <taxon>Eukaryota</taxon>
        <taxon>Metazoa</taxon>
        <taxon>Spiralia</taxon>
        <taxon>Lophotrochozoa</taxon>
        <taxon>Mollusca</taxon>
        <taxon>Bivalvia</taxon>
        <taxon>Autobranchia</taxon>
        <taxon>Pteriomorphia</taxon>
        <taxon>Pectinida</taxon>
        <taxon>Pectinoidea</taxon>
        <taxon>Pectinidae</taxon>
        <taxon>Mizuhopecten</taxon>
    </lineage>
</organism>
<dbReference type="Pfam" id="PF00656">
    <property type="entry name" value="Peptidase_C14"/>
    <property type="match status" value="1"/>
</dbReference>
<dbReference type="PROSITE" id="PS50208">
    <property type="entry name" value="CASPASE_P20"/>
    <property type="match status" value="1"/>
</dbReference>
<protein>
    <submittedName>
        <fullName evidence="10">Caspase-7</fullName>
    </submittedName>
</protein>
<feature type="domain" description="Caspase family p20" evidence="9">
    <location>
        <begin position="162"/>
        <end position="283"/>
    </location>
</feature>
<evidence type="ECO:0000256" key="3">
    <source>
        <dbReference type="ARBA" id="ARBA00022703"/>
    </source>
</evidence>
<comment type="similarity">
    <text evidence="1 7">Belongs to the peptidase C14A family.</text>
</comment>
<proteinExistence type="inferred from homology"/>
<evidence type="ECO:0000313" key="10">
    <source>
        <dbReference type="EMBL" id="OWF38498.1"/>
    </source>
</evidence>
<dbReference type="InterPro" id="IPR011029">
    <property type="entry name" value="DEATH-like_dom_sf"/>
</dbReference>
<dbReference type="Proteomes" id="UP000242188">
    <property type="component" value="Unassembled WGS sequence"/>
</dbReference>
<dbReference type="InterPro" id="IPR002138">
    <property type="entry name" value="Pept_C14_p10"/>
</dbReference>
<keyword evidence="6" id="KW-0865">Zymogen</keyword>
<dbReference type="InterPro" id="IPR001309">
    <property type="entry name" value="Pept_C14_p20"/>
</dbReference>
<evidence type="ECO:0000256" key="2">
    <source>
        <dbReference type="ARBA" id="ARBA00022670"/>
    </source>
</evidence>
<evidence type="ECO:0000259" key="9">
    <source>
        <dbReference type="PROSITE" id="PS50208"/>
    </source>
</evidence>
<comment type="caution">
    <text evidence="10">The sequence shown here is derived from an EMBL/GenBank/DDBJ whole genome shotgun (WGS) entry which is preliminary data.</text>
</comment>
<dbReference type="EMBL" id="NEDP02005565">
    <property type="protein sequence ID" value="OWF38498.1"/>
    <property type="molecule type" value="Genomic_DNA"/>
</dbReference>
<dbReference type="InterPro" id="IPR029030">
    <property type="entry name" value="Caspase-like_dom_sf"/>
</dbReference>
<dbReference type="CDD" id="cd00032">
    <property type="entry name" value="CASc"/>
    <property type="match status" value="1"/>
</dbReference>
<dbReference type="GO" id="GO:0004197">
    <property type="term" value="F:cysteine-type endopeptidase activity"/>
    <property type="evidence" value="ECO:0007669"/>
    <property type="project" value="InterPro"/>
</dbReference>
<evidence type="ECO:0000256" key="1">
    <source>
        <dbReference type="ARBA" id="ARBA00010134"/>
    </source>
</evidence>
<gene>
    <name evidence="10" type="ORF">KP79_PYT12174</name>
</gene>
<dbReference type="InterPro" id="IPR011600">
    <property type="entry name" value="Pept_C14_caspase"/>
</dbReference>
<keyword evidence="3" id="KW-0053">Apoptosis</keyword>